<dbReference type="Pfam" id="PF13412">
    <property type="entry name" value="HTH_24"/>
    <property type="match status" value="1"/>
</dbReference>
<dbReference type="Gene3D" id="3.30.70.920">
    <property type="match status" value="1"/>
</dbReference>
<keyword evidence="2" id="KW-0238">DNA-binding</keyword>
<dbReference type="eggNOG" id="COG1522">
    <property type="taxonomic scope" value="Bacteria"/>
</dbReference>
<dbReference type="RefSeq" id="WP_029706604.1">
    <property type="nucleotide sequence ID" value="NZ_CP019239.1"/>
</dbReference>
<dbReference type="PANTHER" id="PTHR30154:SF34">
    <property type="entry name" value="TRANSCRIPTIONAL REGULATOR AZLB"/>
    <property type="match status" value="1"/>
</dbReference>
<dbReference type="InterPro" id="IPR036390">
    <property type="entry name" value="WH_DNA-bd_sf"/>
</dbReference>
<dbReference type="InterPro" id="IPR019888">
    <property type="entry name" value="Tscrpt_reg_AsnC-like"/>
</dbReference>
<dbReference type="InterPro" id="IPR036388">
    <property type="entry name" value="WH-like_DNA-bd_sf"/>
</dbReference>
<keyword evidence="1" id="KW-0805">Transcription regulation</keyword>
<dbReference type="InterPro" id="IPR019885">
    <property type="entry name" value="Tscrpt_reg_HTH_AsnC-type_CS"/>
</dbReference>
<dbReference type="GO" id="GO:0043565">
    <property type="term" value="F:sequence-specific DNA binding"/>
    <property type="evidence" value="ECO:0007669"/>
    <property type="project" value="InterPro"/>
</dbReference>
<gene>
    <name evidence="5" type="ORF">RS694_18805</name>
</gene>
<keyword evidence="3" id="KW-0804">Transcription</keyword>
<dbReference type="PRINTS" id="PR00033">
    <property type="entry name" value="HTHASNC"/>
</dbReference>
<organism evidence="5 6">
    <name type="scientific">Rhodoferax saidenbachensis</name>
    <dbReference type="NCBI Taxonomy" id="1484693"/>
    <lineage>
        <taxon>Bacteria</taxon>
        <taxon>Pseudomonadati</taxon>
        <taxon>Pseudomonadota</taxon>
        <taxon>Betaproteobacteria</taxon>
        <taxon>Burkholderiales</taxon>
        <taxon>Comamonadaceae</taxon>
        <taxon>Rhodoferax</taxon>
    </lineage>
</organism>
<dbReference type="AlphaFoldDB" id="A0A1P8KEH1"/>
<dbReference type="SUPFAM" id="SSF46785">
    <property type="entry name" value="Winged helix' DNA-binding domain"/>
    <property type="match status" value="1"/>
</dbReference>
<dbReference type="Gene3D" id="1.10.10.10">
    <property type="entry name" value="Winged helix-like DNA-binding domain superfamily/Winged helix DNA-binding domain"/>
    <property type="match status" value="1"/>
</dbReference>
<dbReference type="InterPro" id="IPR019887">
    <property type="entry name" value="Tscrpt_reg_AsnC/Lrp_C"/>
</dbReference>
<dbReference type="SUPFAM" id="SSF54909">
    <property type="entry name" value="Dimeric alpha+beta barrel"/>
    <property type="match status" value="1"/>
</dbReference>
<proteinExistence type="predicted"/>
<dbReference type="GO" id="GO:0043200">
    <property type="term" value="P:response to amino acid"/>
    <property type="evidence" value="ECO:0007669"/>
    <property type="project" value="TreeGrafter"/>
</dbReference>
<dbReference type="PROSITE" id="PS50956">
    <property type="entry name" value="HTH_ASNC_2"/>
    <property type="match status" value="1"/>
</dbReference>
<name>A0A1P8KEH1_9BURK</name>
<reference evidence="5 6" key="1">
    <citation type="submission" date="2017-01" db="EMBL/GenBank/DDBJ databases">
        <authorList>
            <person name="Mah S.A."/>
            <person name="Swanson W.J."/>
            <person name="Moy G.W."/>
            <person name="Vacquier V.D."/>
        </authorList>
    </citation>
    <scope>NUCLEOTIDE SEQUENCE [LARGE SCALE GENOMIC DNA]</scope>
    <source>
        <strain evidence="5 6">DSM 22694</strain>
    </source>
</reference>
<sequence length="159" mass="18061">MQFDRVDQTLLELLQRDGRMSAQALSEVVNLSARATLNRVRRLEEDGLIEGYRAMLHRAALGEHVSVFAEIALKDQRQASVQRFEQAMVACPEVIACYLVSGRYDYLVRLACRDLAHYRDLTNTWIDDVGLGIDKVVTSTELQTVKEFAGFPLMVRDRA</sequence>
<dbReference type="PROSITE" id="PS00519">
    <property type="entry name" value="HTH_ASNC_1"/>
    <property type="match status" value="1"/>
</dbReference>
<dbReference type="SMART" id="SM00344">
    <property type="entry name" value="HTH_ASNC"/>
    <property type="match status" value="1"/>
</dbReference>
<dbReference type="KEGG" id="rsb:RS694_18805"/>
<keyword evidence="6" id="KW-1185">Reference proteome</keyword>
<evidence type="ECO:0000256" key="1">
    <source>
        <dbReference type="ARBA" id="ARBA00023015"/>
    </source>
</evidence>
<dbReference type="Proteomes" id="UP000186110">
    <property type="component" value="Chromosome"/>
</dbReference>
<dbReference type="InterPro" id="IPR011991">
    <property type="entry name" value="ArsR-like_HTH"/>
</dbReference>
<dbReference type="GO" id="GO:0005829">
    <property type="term" value="C:cytosol"/>
    <property type="evidence" value="ECO:0007669"/>
    <property type="project" value="TreeGrafter"/>
</dbReference>
<feature type="domain" description="HTH asnC-type" evidence="4">
    <location>
        <begin position="3"/>
        <end position="64"/>
    </location>
</feature>
<evidence type="ECO:0000256" key="2">
    <source>
        <dbReference type="ARBA" id="ARBA00023125"/>
    </source>
</evidence>
<dbReference type="CDD" id="cd00090">
    <property type="entry name" value="HTH_ARSR"/>
    <property type="match status" value="1"/>
</dbReference>
<evidence type="ECO:0000259" key="4">
    <source>
        <dbReference type="PROSITE" id="PS50956"/>
    </source>
</evidence>
<dbReference type="InterPro" id="IPR011008">
    <property type="entry name" value="Dimeric_a/b-barrel"/>
</dbReference>
<dbReference type="Pfam" id="PF01037">
    <property type="entry name" value="AsnC_trans_reg"/>
    <property type="match status" value="1"/>
</dbReference>
<evidence type="ECO:0000313" key="6">
    <source>
        <dbReference type="Proteomes" id="UP000186110"/>
    </source>
</evidence>
<dbReference type="STRING" id="1484693.RS694_18805"/>
<accession>A0A1P8KEH1</accession>
<dbReference type="InterPro" id="IPR000485">
    <property type="entry name" value="AsnC-type_HTH_dom"/>
</dbReference>
<dbReference type="GO" id="GO:0006355">
    <property type="term" value="P:regulation of DNA-templated transcription"/>
    <property type="evidence" value="ECO:0007669"/>
    <property type="project" value="UniProtKB-ARBA"/>
</dbReference>
<dbReference type="EMBL" id="CP019239">
    <property type="protein sequence ID" value="APW44366.1"/>
    <property type="molecule type" value="Genomic_DNA"/>
</dbReference>
<evidence type="ECO:0000313" key="5">
    <source>
        <dbReference type="EMBL" id="APW44366.1"/>
    </source>
</evidence>
<dbReference type="PANTHER" id="PTHR30154">
    <property type="entry name" value="LEUCINE-RESPONSIVE REGULATORY PROTEIN"/>
    <property type="match status" value="1"/>
</dbReference>
<evidence type="ECO:0000256" key="3">
    <source>
        <dbReference type="ARBA" id="ARBA00023163"/>
    </source>
</evidence>
<protein>
    <recommendedName>
        <fullName evidence="4">HTH asnC-type domain-containing protein</fullName>
    </recommendedName>
</protein>